<feature type="signal peptide" evidence="2">
    <location>
        <begin position="1"/>
        <end position="28"/>
    </location>
</feature>
<evidence type="ECO:0000313" key="4">
    <source>
        <dbReference type="Proteomes" id="UP000824056"/>
    </source>
</evidence>
<dbReference type="PROSITE" id="PS51257">
    <property type="entry name" value="PROKAR_LIPOPROTEIN"/>
    <property type="match status" value="1"/>
</dbReference>
<evidence type="ECO:0000256" key="2">
    <source>
        <dbReference type="SAM" id="SignalP"/>
    </source>
</evidence>
<reference evidence="3" key="2">
    <citation type="submission" date="2021-04" db="EMBL/GenBank/DDBJ databases">
        <authorList>
            <person name="Gilroy R."/>
        </authorList>
    </citation>
    <scope>NUCLEOTIDE SEQUENCE</scope>
    <source>
        <strain evidence="3">1068</strain>
    </source>
</reference>
<name>A0A9D2FT95_9FIRM</name>
<keyword evidence="2" id="KW-0732">Signal</keyword>
<evidence type="ECO:0000313" key="3">
    <source>
        <dbReference type="EMBL" id="HIZ66211.1"/>
    </source>
</evidence>
<comment type="caution">
    <text evidence="3">The sequence shown here is derived from an EMBL/GenBank/DDBJ whole genome shotgun (WGS) entry which is preliminary data.</text>
</comment>
<evidence type="ECO:0000256" key="1">
    <source>
        <dbReference type="SAM" id="MobiDB-lite"/>
    </source>
</evidence>
<dbReference type="EMBL" id="DXBG01000234">
    <property type="protein sequence ID" value="HIZ66211.1"/>
    <property type="molecule type" value="Genomic_DNA"/>
</dbReference>
<feature type="compositionally biased region" description="Low complexity" evidence="1">
    <location>
        <begin position="59"/>
        <end position="73"/>
    </location>
</feature>
<proteinExistence type="predicted"/>
<dbReference type="AlphaFoldDB" id="A0A9D2FT95"/>
<protein>
    <submittedName>
        <fullName evidence="3">Uncharacterized protein</fullName>
    </submittedName>
</protein>
<feature type="chain" id="PRO_5039081570" evidence="2">
    <location>
        <begin position="29"/>
        <end position="168"/>
    </location>
</feature>
<feature type="compositionally biased region" description="Basic and acidic residues" evidence="1">
    <location>
        <begin position="76"/>
        <end position="86"/>
    </location>
</feature>
<sequence>MQKKHKNLTACAVAAIFGLSCMVCPVQAKEAEFDGQTDMAGLLEVDETAVPLEEKAEPDTAPAPETGEPEPVTQEQTEREADKEEPTSEPAETEQETQLEATEQTNGEAEPQEQTATVNALSSARASTISIGNADALIDFATKINNGTYPQDTNAILTDNIDMSGDAE</sequence>
<dbReference type="Proteomes" id="UP000824056">
    <property type="component" value="Unassembled WGS sequence"/>
</dbReference>
<organism evidence="3 4">
    <name type="scientific">Candidatus Blautia pullicola</name>
    <dbReference type="NCBI Taxonomy" id="2838498"/>
    <lineage>
        <taxon>Bacteria</taxon>
        <taxon>Bacillati</taxon>
        <taxon>Bacillota</taxon>
        <taxon>Clostridia</taxon>
        <taxon>Lachnospirales</taxon>
        <taxon>Lachnospiraceae</taxon>
        <taxon>Blautia</taxon>
    </lineage>
</organism>
<gene>
    <name evidence="3" type="ORF">H9809_09985</name>
</gene>
<reference evidence="3" key="1">
    <citation type="journal article" date="2021" name="PeerJ">
        <title>Extensive microbial diversity within the chicken gut microbiome revealed by metagenomics and culture.</title>
        <authorList>
            <person name="Gilroy R."/>
            <person name="Ravi A."/>
            <person name="Getino M."/>
            <person name="Pursley I."/>
            <person name="Horton D.L."/>
            <person name="Alikhan N.F."/>
            <person name="Baker D."/>
            <person name="Gharbi K."/>
            <person name="Hall N."/>
            <person name="Watson M."/>
            <person name="Adriaenssens E.M."/>
            <person name="Foster-Nyarko E."/>
            <person name="Jarju S."/>
            <person name="Secka A."/>
            <person name="Antonio M."/>
            <person name="Oren A."/>
            <person name="Chaudhuri R.R."/>
            <person name="La Ragione R."/>
            <person name="Hildebrand F."/>
            <person name="Pallen M.J."/>
        </authorList>
    </citation>
    <scope>NUCLEOTIDE SEQUENCE</scope>
    <source>
        <strain evidence="3">1068</strain>
    </source>
</reference>
<feature type="region of interest" description="Disordered" evidence="1">
    <location>
        <begin position="44"/>
        <end position="115"/>
    </location>
</feature>
<accession>A0A9D2FT95</accession>